<name>A0AAU8K371_9ACTN</name>
<gene>
    <name evidence="4" type="ORF">ABWK59_28100</name>
</gene>
<feature type="region of interest" description="Disordered" evidence="3">
    <location>
        <begin position="349"/>
        <end position="374"/>
    </location>
</feature>
<keyword evidence="2" id="KW-0326">Glycosidase</keyword>
<dbReference type="KEGG" id="kcm:ABWK59_28100"/>
<accession>A0AAU8K371</accession>
<protein>
    <submittedName>
        <fullName evidence="4">Glycoside hydrolase family 36 protein</fullName>
    </submittedName>
</protein>
<evidence type="ECO:0000256" key="1">
    <source>
        <dbReference type="ARBA" id="ARBA00022801"/>
    </source>
</evidence>
<dbReference type="Gene3D" id="3.20.20.70">
    <property type="entry name" value="Aldolase class I"/>
    <property type="match status" value="1"/>
</dbReference>
<dbReference type="AlphaFoldDB" id="A0AAU8K371"/>
<dbReference type="InterPro" id="IPR013785">
    <property type="entry name" value="Aldolase_TIM"/>
</dbReference>
<dbReference type="EMBL" id="CP159872">
    <property type="protein sequence ID" value="XCM82500.1"/>
    <property type="molecule type" value="Genomic_DNA"/>
</dbReference>
<dbReference type="InterPro" id="IPR002252">
    <property type="entry name" value="Glyco_hydro_36"/>
</dbReference>
<organism evidence="4">
    <name type="scientific">Kitasatospora camelliae</name>
    <dbReference type="NCBI Taxonomy" id="3156397"/>
    <lineage>
        <taxon>Bacteria</taxon>
        <taxon>Bacillati</taxon>
        <taxon>Actinomycetota</taxon>
        <taxon>Actinomycetes</taxon>
        <taxon>Kitasatosporales</taxon>
        <taxon>Streptomycetaceae</taxon>
        <taxon>Kitasatospora</taxon>
    </lineage>
</organism>
<dbReference type="PANTHER" id="PTHR43053">
    <property type="entry name" value="GLYCOSIDASE FAMILY 31"/>
    <property type="match status" value="1"/>
</dbReference>
<dbReference type="SUPFAM" id="SSF51445">
    <property type="entry name" value="(Trans)glycosidases"/>
    <property type="match status" value="1"/>
</dbReference>
<keyword evidence="1 4" id="KW-0378">Hydrolase</keyword>
<evidence type="ECO:0000313" key="4">
    <source>
        <dbReference type="EMBL" id="XCM82500.1"/>
    </source>
</evidence>
<feature type="compositionally biased region" description="Pro residues" evidence="3">
    <location>
        <begin position="361"/>
        <end position="371"/>
    </location>
</feature>
<evidence type="ECO:0000256" key="2">
    <source>
        <dbReference type="ARBA" id="ARBA00023295"/>
    </source>
</evidence>
<dbReference type="InterPro" id="IPR000111">
    <property type="entry name" value="Glyco_hydro_27/36_CS"/>
</dbReference>
<dbReference type="GO" id="GO:0004557">
    <property type="term" value="F:alpha-galactosidase activity"/>
    <property type="evidence" value="ECO:0007669"/>
    <property type="project" value="InterPro"/>
</dbReference>
<sequence length="627" mass="67259">MSLSWDGGAPGSGRVEVGVPVETGVGVAGLRVRATGVGTQAVEVAVEPREDGVVVVEVVAGPAVDGVASRVRVEWRVPCLGATAYWTPQTGPRWLPPSWLAPRTASLPKGAPVGSLIGPGDAAICTFAVAEPVLPVTIGEGVVEETGEFSWWVEHEGGELRLLLDLSGRHFADTLRGVTGWWAQEAGRPVAVPDSAFAPVFCTWYALHLAMTAADVERLAVLAAPLGFGSLIVDDGWQTDETGRSYATTGDWRPAPEGFRDFAGHVRRVRALGLNYLLWHALPFAGERSAAAAELAGHTLAHLPELETYVLDPRSPAVRRHQVERLAAAVERYGVDGLKIDFVDTFARPARPARPTRPTRPADPPGPPDLPPGADCGTVAEGVRRLLAELDARLRAVRGEVLVEHRQDYTGPGLWPYATMVRATDCPHNPTENRVRTVDLRLTAGPLAVHGDPLTWHPDESPEQIAVLLQSVLFATPQVSVDLAVQRPDQLAALRFWLSVGREHTALLRRGELRPHRPESGYPLVEARSGGQLAFGRYAPLPVAVAGDWELLLVANADPDPLVRLSFDRPPGTLALLVRDCRGETVESVAATRAEPAPDGYRLEVRVPLGGLLALRRSAADRRGSAG</sequence>
<dbReference type="InterPro" id="IPR017853">
    <property type="entry name" value="GH"/>
</dbReference>
<proteinExistence type="predicted"/>
<dbReference type="CDD" id="cd14791">
    <property type="entry name" value="GH36"/>
    <property type="match status" value="1"/>
</dbReference>
<evidence type="ECO:0000256" key="3">
    <source>
        <dbReference type="SAM" id="MobiDB-lite"/>
    </source>
</evidence>
<dbReference type="GO" id="GO:0016052">
    <property type="term" value="P:carbohydrate catabolic process"/>
    <property type="evidence" value="ECO:0007669"/>
    <property type="project" value="InterPro"/>
</dbReference>
<dbReference type="InterPro" id="IPR050985">
    <property type="entry name" value="Alpha-glycosidase_related"/>
</dbReference>
<dbReference type="PROSITE" id="PS00512">
    <property type="entry name" value="ALPHA_GALACTOSIDASE"/>
    <property type="match status" value="1"/>
</dbReference>
<reference evidence="4" key="1">
    <citation type="submission" date="2024-06" db="EMBL/GenBank/DDBJ databases">
        <title>The genome sequences of Kitasatospora sp. strain HUAS MG31.</title>
        <authorList>
            <person name="Mo P."/>
        </authorList>
    </citation>
    <scope>NUCLEOTIDE SEQUENCE</scope>
    <source>
        <strain evidence="4">HUAS MG31</strain>
    </source>
</reference>
<dbReference type="RefSeq" id="WP_354643432.1">
    <property type="nucleotide sequence ID" value="NZ_CP159872.1"/>
</dbReference>